<accession>A0A8R7QBE2</accession>
<evidence type="ECO:0000313" key="2">
    <source>
        <dbReference type="Proteomes" id="UP000015106"/>
    </source>
</evidence>
<name>A0A8R7QBE2_TRIUA</name>
<organism evidence="1 2">
    <name type="scientific">Triticum urartu</name>
    <name type="common">Red wild einkorn</name>
    <name type="synonym">Crithodium urartu</name>
    <dbReference type="NCBI Taxonomy" id="4572"/>
    <lineage>
        <taxon>Eukaryota</taxon>
        <taxon>Viridiplantae</taxon>
        <taxon>Streptophyta</taxon>
        <taxon>Embryophyta</taxon>
        <taxon>Tracheophyta</taxon>
        <taxon>Spermatophyta</taxon>
        <taxon>Magnoliopsida</taxon>
        <taxon>Liliopsida</taxon>
        <taxon>Poales</taxon>
        <taxon>Poaceae</taxon>
        <taxon>BOP clade</taxon>
        <taxon>Pooideae</taxon>
        <taxon>Triticodae</taxon>
        <taxon>Triticeae</taxon>
        <taxon>Triticinae</taxon>
        <taxon>Triticum</taxon>
    </lineage>
</organism>
<evidence type="ECO:0000313" key="1">
    <source>
        <dbReference type="EnsemblPlants" id="TuG1812G0500001899.01.T02"/>
    </source>
</evidence>
<reference evidence="1" key="3">
    <citation type="submission" date="2022-06" db="UniProtKB">
        <authorList>
            <consortium name="EnsemblPlants"/>
        </authorList>
    </citation>
    <scope>IDENTIFICATION</scope>
</reference>
<protein>
    <submittedName>
        <fullName evidence="1">Uncharacterized protein</fullName>
    </submittedName>
</protein>
<keyword evidence="2" id="KW-1185">Reference proteome</keyword>
<dbReference type="Gramene" id="TuG1812G0500001899.01.T02">
    <property type="protein sequence ID" value="TuG1812G0500001899.01.T02"/>
    <property type="gene ID" value="TuG1812G0500001899.01"/>
</dbReference>
<dbReference type="EnsemblPlants" id="TuG1812G0500001899.01.T02">
    <property type="protein sequence ID" value="TuG1812G0500001899.01.T02"/>
    <property type="gene ID" value="TuG1812G0500001899.01"/>
</dbReference>
<proteinExistence type="predicted"/>
<dbReference type="AlphaFoldDB" id="A0A8R7QBE2"/>
<reference evidence="1" key="2">
    <citation type="submission" date="2018-03" db="EMBL/GenBank/DDBJ databases">
        <title>The Triticum urartu genome reveals the dynamic nature of wheat genome evolution.</title>
        <authorList>
            <person name="Ling H."/>
            <person name="Ma B."/>
            <person name="Shi X."/>
            <person name="Liu H."/>
            <person name="Dong L."/>
            <person name="Sun H."/>
            <person name="Cao Y."/>
            <person name="Gao Q."/>
            <person name="Zheng S."/>
            <person name="Li Y."/>
            <person name="Yu Y."/>
            <person name="Du H."/>
            <person name="Qi M."/>
            <person name="Li Y."/>
            <person name="Yu H."/>
            <person name="Cui Y."/>
            <person name="Wang N."/>
            <person name="Chen C."/>
            <person name="Wu H."/>
            <person name="Zhao Y."/>
            <person name="Zhang J."/>
            <person name="Li Y."/>
            <person name="Zhou W."/>
            <person name="Zhang B."/>
            <person name="Hu W."/>
            <person name="Eijk M."/>
            <person name="Tang J."/>
            <person name="Witsenboer H."/>
            <person name="Zhao S."/>
            <person name="Li Z."/>
            <person name="Zhang A."/>
            <person name="Wang D."/>
            <person name="Liang C."/>
        </authorList>
    </citation>
    <scope>NUCLEOTIDE SEQUENCE [LARGE SCALE GENOMIC DNA]</scope>
    <source>
        <strain evidence="1">cv. G1812</strain>
    </source>
</reference>
<dbReference type="Proteomes" id="UP000015106">
    <property type="component" value="Chromosome 5"/>
</dbReference>
<reference evidence="2" key="1">
    <citation type="journal article" date="2013" name="Nature">
        <title>Draft genome of the wheat A-genome progenitor Triticum urartu.</title>
        <authorList>
            <person name="Ling H.Q."/>
            <person name="Zhao S."/>
            <person name="Liu D."/>
            <person name="Wang J."/>
            <person name="Sun H."/>
            <person name="Zhang C."/>
            <person name="Fan H."/>
            <person name="Li D."/>
            <person name="Dong L."/>
            <person name="Tao Y."/>
            <person name="Gao C."/>
            <person name="Wu H."/>
            <person name="Li Y."/>
            <person name="Cui Y."/>
            <person name="Guo X."/>
            <person name="Zheng S."/>
            <person name="Wang B."/>
            <person name="Yu K."/>
            <person name="Liang Q."/>
            <person name="Yang W."/>
            <person name="Lou X."/>
            <person name="Chen J."/>
            <person name="Feng M."/>
            <person name="Jian J."/>
            <person name="Zhang X."/>
            <person name="Luo G."/>
            <person name="Jiang Y."/>
            <person name="Liu J."/>
            <person name="Wang Z."/>
            <person name="Sha Y."/>
            <person name="Zhang B."/>
            <person name="Wu H."/>
            <person name="Tang D."/>
            <person name="Shen Q."/>
            <person name="Xue P."/>
            <person name="Zou S."/>
            <person name="Wang X."/>
            <person name="Liu X."/>
            <person name="Wang F."/>
            <person name="Yang Y."/>
            <person name="An X."/>
            <person name="Dong Z."/>
            <person name="Zhang K."/>
            <person name="Zhang X."/>
            <person name="Luo M.C."/>
            <person name="Dvorak J."/>
            <person name="Tong Y."/>
            <person name="Wang J."/>
            <person name="Yang H."/>
            <person name="Li Z."/>
            <person name="Wang D."/>
            <person name="Zhang A."/>
            <person name="Wang J."/>
        </authorList>
    </citation>
    <scope>NUCLEOTIDE SEQUENCE</scope>
    <source>
        <strain evidence="2">cv. G1812</strain>
    </source>
</reference>
<sequence length="73" mass="8268">MECPVCKSPLKMWCPMRDQPLQRHPPAPALLRSFPVPHLCCWETPIAGPFSPSPPALLMSWSFCFDHTNSPHL</sequence>